<dbReference type="AlphaFoldDB" id="A0A072VNP0"/>
<dbReference type="HOGENOM" id="CLU_138811_0_0_1"/>
<keyword evidence="6" id="KW-1185">Reference proteome</keyword>
<evidence type="ECO:0000313" key="5">
    <source>
        <dbReference type="EnsemblPlants" id="KEH43402"/>
    </source>
</evidence>
<dbReference type="KEGG" id="mtr:25485802"/>
<keyword evidence="2 3" id="KW-0812">Transmembrane</keyword>
<dbReference type="PANTHER" id="PTHR36374">
    <property type="entry name" value="OS01G0969000 PROTEIN"/>
    <property type="match status" value="1"/>
</dbReference>
<feature type="transmembrane region" description="Helical" evidence="2">
    <location>
        <begin position="116"/>
        <end position="134"/>
    </location>
</feature>
<dbReference type="PANTHER" id="PTHR36374:SF1">
    <property type="entry name" value="OS01G0969000 PROTEIN"/>
    <property type="match status" value="1"/>
</dbReference>
<accession>A0A072VNP0</accession>
<reference evidence="3 6" key="2">
    <citation type="journal article" date="2014" name="BMC Genomics">
        <title>An improved genome release (version Mt4.0) for the model legume Medicago truncatula.</title>
        <authorList>
            <person name="Tang H."/>
            <person name="Krishnakumar V."/>
            <person name="Bidwell S."/>
            <person name="Rosen B."/>
            <person name="Chan A."/>
            <person name="Zhou S."/>
            <person name="Gentzbittel L."/>
            <person name="Childs K.L."/>
            <person name="Yandell M."/>
            <person name="Gundlach H."/>
            <person name="Mayer K.F."/>
            <person name="Schwartz D.C."/>
            <person name="Town C.D."/>
        </authorList>
    </citation>
    <scope>GENOME REANNOTATION</scope>
    <source>
        <strain evidence="3">A17</strain>
        <strain evidence="5 6">cv. Jemalong A17</strain>
    </source>
</reference>
<dbReference type="GO" id="GO:0009507">
    <property type="term" value="C:chloroplast"/>
    <property type="evidence" value="ECO:0000318"/>
    <property type="project" value="GO_Central"/>
</dbReference>
<evidence type="ECO:0000256" key="1">
    <source>
        <dbReference type="SAM" id="MobiDB-lite"/>
    </source>
</evidence>
<organism evidence="3 6">
    <name type="scientific">Medicago truncatula</name>
    <name type="common">Barrel medic</name>
    <name type="synonym">Medicago tribuloides</name>
    <dbReference type="NCBI Taxonomy" id="3880"/>
    <lineage>
        <taxon>Eukaryota</taxon>
        <taxon>Viridiplantae</taxon>
        <taxon>Streptophyta</taxon>
        <taxon>Embryophyta</taxon>
        <taxon>Tracheophyta</taxon>
        <taxon>Spermatophyta</taxon>
        <taxon>Magnoliopsida</taxon>
        <taxon>eudicotyledons</taxon>
        <taxon>Gunneridae</taxon>
        <taxon>Pentapetalae</taxon>
        <taxon>rosids</taxon>
        <taxon>fabids</taxon>
        <taxon>Fabales</taxon>
        <taxon>Fabaceae</taxon>
        <taxon>Papilionoideae</taxon>
        <taxon>50 kb inversion clade</taxon>
        <taxon>NPAAA clade</taxon>
        <taxon>Hologalegina</taxon>
        <taxon>IRL clade</taxon>
        <taxon>Trifolieae</taxon>
        <taxon>Medicago</taxon>
    </lineage>
</organism>
<dbReference type="EMBL" id="PSQE01000001">
    <property type="protein sequence ID" value="RHN81353.1"/>
    <property type="molecule type" value="Genomic_DNA"/>
</dbReference>
<dbReference type="Proteomes" id="UP000002051">
    <property type="component" value="Unassembled WGS sequence"/>
</dbReference>
<reference evidence="3 6" key="1">
    <citation type="journal article" date="2011" name="Nature">
        <title>The Medicago genome provides insight into the evolution of rhizobial symbioses.</title>
        <authorList>
            <person name="Young N.D."/>
            <person name="Debelle F."/>
            <person name="Oldroyd G.E."/>
            <person name="Geurts R."/>
            <person name="Cannon S.B."/>
            <person name="Udvardi M.K."/>
            <person name="Benedito V.A."/>
            <person name="Mayer K.F."/>
            <person name="Gouzy J."/>
            <person name="Schoof H."/>
            <person name="Van de Peer Y."/>
            <person name="Proost S."/>
            <person name="Cook D.R."/>
            <person name="Meyers B.C."/>
            <person name="Spannagl M."/>
            <person name="Cheung F."/>
            <person name="De Mita S."/>
            <person name="Krishnakumar V."/>
            <person name="Gundlach H."/>
            <person name="Zhou S."/>
            <person name="Mudge J."/>
            <person name="Bharti A.K."/>
            <person name="Murray J.D."/>
            <person name="Naoumkina M.A."/>
            <person name="Rosen B."/>
            <person name="Silverstein K.A."/>
            <person name="Tang H."/>
            <person name="Rombauts S."/>
            <person name="Zhao P.X."/>
            <person name="Zhou P."/>
            <person name="Barbe V."/>
            <person name="Bardou P."/>
            <person name="Bechner M."/>
            <person name="Bellec A."/>
            <person name="Berger A."/>
            <person name="Berges H."/>
            <person name="Bidwell S."/>
            <person name="Bisseling T."/>
            <person name="Choisne N."/>
            <person name="Couloux A."/>
            <person name="Denny R."/>
            <person name="Deshpande S."/>
            <person name="Dai X."/>
            <person name="Doyle J.J."/>
            <person name="Dudez A.M."/>
            <person name="Farmer A.D."/>
            <person name="Fouteau S."/>
            <person name="Franken C."/>
            <person name="Gibelin C."/>
            <person name="Gish J."/>
            <person name="Goldstein S."/>
            <person name="Gonzalez A.J."/>
            <person name="Green P.J."/>
            <person name="Hallab A."/>
            <person name="Hartog M."/>
            <person name="Hua A."/>
            <person name="Humphray S.J."/>
            <person name="Jeong D.H."/>
            <person name="Jing Y."/>
            <person name="Jocker A."/>
            <person name="Kenton S.M."/>
            <person name="Kim D.J."/>
            <person name="Klee K."/>
            <person name="Lai H."/>
            <person name="Lang C."/>
            <person name="Lin S."/>
            <person name="Macmil S.L."/>
            <person name="Magdelenat G."/>
            <person name="Matthews L."/>
            <person name="McCorrison J."/>
            <person name="Monaghan E.L."/>
            <person name="Mun J.H."/>
            <person name="Najar F.Z."/>
            <person name="Nicholson C."/>
            <person name="Noirot C."/>
            <person name="O'Bleness M."/>
            <person name="Paule C.R."/>
            <person name="Poulain J."/>
            <person name="Prion F."/>
            <person name="Qin B."/>
            <person name="Qu C."/>
            <person name="Retzel E.F."/>
            <person name="Riddle C."/>
            <person name="Sallet E."/>
            <person name="Samain S."/>
            <person name="Samson N."/>
            <person name="Sanders I."/>
            <person name="Saurat O."/>
            <person name="Scarpelli C."/>
            <person name="Schiex T."/>
            <person name="Segurens B."/>
            <person name="Severin A.J."/>
            <person name="Sherrier D.J."/>
            <person name="Shi R."/>
            <person name="Sims S."/>
            <person name="Singer S.R."/>
            <person name="Sinharoy S."/>
            <person name="Sterck L."/>
            <person name="Viollet A."/>
            <person name="Wang B.B."/>
            <person name="Wang K."/>
            <person name="Wang M."/>
            <person name="Wang X."/>
            <person name="Warfsmann J."/>
            <person name="Weissenbach J."/>
            <person name="White D.D."/>
            <person name="White J.D."/>
            <person name="Wiley G.B."/>
            <person name="Wincker P."/>
            <person name="Xing Y."/>
            <person name="Yang L."/>
            <person name="Yao Z."/>
            <person name="Ying F."/>
            <person name="Zhai J."/>
            <person name="Zhou L."/>
            <person name="Zuber A."/>
            <person name="Denarie J."/>
            <person name="Dixon R.A."/>
            <person name="May G.D."/>
            <person name="Schwartz D.C."/>
            <person name="Rogers J."/>
            <person name="Quetier F."/>
            <person name="Town C.D."/>
            <person name="Roe B.A."/>
        </authorList>
    </citation>
    <scope>NUCLEOTIDE SEQUENCE [LARGE SCALE GENOMIC DNA]</scope>
    <source>
        <strain evidence="3">A17</strain>
        <strain evidence="5 6">cv. Jemalong A17</strain>
    </source>
</reference>
<evidence type="ECO:0000313" key="3">
    <source>
        <dbReference type="EMBL" id="KEH43402.1"/>
    </source>
</evidence>
<dbReference type="EMBL" id="CM001217">
    <property type="protein sequence ID" value="KEH43402.1"/>
    <property type="molecule type" value="Genomic_DNA"/>
</dbReference>
<reference evidence="4" key="5">
    <citation type="journal article" date="2018" name="Nat. Plants">
        <title>Whole-genome landscape of Medicago truncatula symbiotic genes.</title>
        <authorList>
            <person name="Pecrix Y."/>
            <person name="Gamas P."/>
            <person name="Carrere S."/>
        </authorList>
    </citation>
    <scope>NUCLEOTIDE SEQUENCE</scope>
    <source>
        <tissue evidence="4">Leaves</tissue>
    </source>
</reference>
<evidence type="ECO:0000256" key="2">
    <source>
        <dbReference type="SAM" id="Phobius"/>
    </source>
</evidence>
<evidence type="ECO:0000313" key="4">
    <source>
        <dbReference type="EMBL" id="RHN81353.1"/>
    </source>
</evidence>
<dbReference type="EnsemblPlants" id="KEH43402">
    <property type="protein sequence ID" value="KEH43402"/>
    <property type="gene ID" value="MTR_1g492630"/>
</dbReference>
<dbReference type="OrthoDB" id="1892038at2759"/>
<dbReference type="Gramene" id="rna5375">
    <property type="protein sequence ID" value="RHN81353.1"/>
    <property type="gene ID" value="gene5375"/>
</dbReference>
<keyword evidence="2" id="KW-1133">Transmembrane helix</keyword>
<sequence length="162" mass="18015">MTNSTTQITTTQQQQLVESSSSSSSSFSASESPKNPFIPFFPNFNFNFQLPHFFNLPAKKHQHDDGGDKNKATAIIPKLQEGPNVVTFPKTQLAVVSEQPLQAESQISSTKTSNPLILYQVYAVGAFFISRWIWARWNERKAQGRSSDEDGDGDGRGSQDNE</sequence>
<name>A0A072VNP0_MEDTR</name>
<reference evidence="7" key="4">
    <citation type="journal article" date="2018" name="Nat. Plants">
        <title>Whole-genome landscape of Medicago truncatula symbiotic genes.</title>
        <authorList>
            <person name="Pecrix Y."/>
            <person name="Staton S.E."/>
            <person name="Sallet E."/>
            <person name="Lelandais-Briere C."/>
            <person name="Moreau S."/>
            <person name="Carrere S."/>
            <person name="Blein T."/>
            <person name="Jardinaud M.F."/>
            <person name="Latrasse D."/>
            <person name="Zouine M."/>
            <person name="Zahm M."/>
            <person name="Kreplak J."/>
            <person name="Mayjonade B."/>
            <person name="Satge C."/>
            <person name="Perez M."/>
            <person name="Cauet S."/>
            <person name="Marande W."/>
            <person name="Chantry-Darmon C."/>
            <person name="Lopez-Roques C."/>
            <person name="Bouchez O."/>
            <person name="Berard A."/>
            <person name="Debelle F."/>
            <person name="Munos S."/>
            <person name="Bendahmane A."/>
            <person name="Berges H."/>
            <person name="Niebel A."/>
            <person name="Buitink J."/>
            <person name="Frugier F."/>
            <person name="Benhamed M."/>
            <person name="Crespi M."/>
            <person name="Gouzy J."/>
            <person name="Gamas P."/>
        </authorList>
    </citation>
    <scope>NUCLEOTIDE SEQUENCE [LARGE SCALE GENOMIC DNA]</scope>
    <source>
        <strain evidence="7">cv. Jemalong A17</strain>
    </source>
</reference>
<keyword evidence="2" id="KW-0472">Membrane</keyword>
<reference evidence="5" key="3">
    <citation type="submission" date="2015-04" db="UniProtKB">
        <authorList>
            <consortium name="EnsemblPlants"/>
        </authorList>
    </citation>
    <scope>IDENTIFICATION</scope>
    <source>
        <strain evidence="5">cv. Jemalong A17</strain>
    </source>
</reference>
<feature type="region of interest" description="Disordered" evidence="1">
    <location>
        <begin position="1"/>
        <end position="28"/>
    </location>
</feature>
<protein>
    <submittedName>
        <fullName evidence="3">Transmembrane protein, putative</fullName>
    </submittedName>
</protein>
<proteinExistence type="predicted"/>
<evidence type="ECO:0000313" key="6">
    <source>
        <dbReference type="Proteomes" id="UP000002051"/>
    </source>
</evidence>
<feature type="region of interest" description="Disordered" evidence="1">
    <location>
        <begin position="140"/>
        <end position="162"/>
    </location>
</feature>
<dbReference type="STRING" id="3880.A0A072VNP0"/>
<evidence type="ECO:0000313" key="7">
    <source>
        <dbReference type="Proteomes" id="UP000265566"/>
    </source>
</evidence>
<gene>
    <name evidence="5" type="primary">25485802</name>
    <name evidence="3" type="ordered locus">MTR_1g492630</name>
    <name evidence="4" type="ORF">MtrunA17_Chr1g0198071</name>
</gene>
<dbReference type="Proteomes" id="UP000265566">
    <property type="component" value="Chromosome 1"/>
</dbReference>